<dbReference type="EMBL" id="JBHSKX010000001">
    <property type="protein sequence ID" value="MFC5366227.1"/>
    <property type="molecule type" value="Genomic_DNA"/>
</dbReference>
<keyword evidence="1" id="KW-0472">Membrane</keyword>
<dbReference type="AlphaFoldDB" id="A0ABD5R8D0"/>
<feature type="transmembrane region" description="Helical" evidence="1">
    <location>
        <begin position="177"/>
        <end position="197"/>
    </location>
</feature>
<proteinExistence type="predicted"/>
<organism evidence="2 3">
    <name type="scientific">Salinirubrum litoreum</name>
    <dbReference type="NCBI Taxonomy" id="1126234"/>
    <lineage>
        <taxon>Archaea</taxon>
        <taxon>Methanobacteriati</taxon>
        <taxon>Methanobacteriota</taxon>
        <taxon>Stenosarchaea group</taxon>
        <taxon>Halobacteria</taxon>
        <taxon>Halobacteriales</taxon>
        <taxon>Haloferacaceae</taxon>
        <taxon>Salinirubrum</taxon>
    </lineage>
</organism>
<feature type="transmembrane region" description="Helical" evidence="1">
    <location>
        <begin position="134"/>
        <end position="157"/>
    </location>
</feature>
<accession>A0ABD5R8D0</accession>
<feature type="transmembrane region" description="Helical" evidence="1">
    <location>
        <begin position="37"/>
        <end position="57"/>
    </location>
</feature>
<evidence type="ECO:0000313" key="2">
    <source>
        <dbReference type="EMBL" id="MFC5366227.1"/>
    </source>
</evidence>
<dbReference type="RefSeq" id="WP_227228420.1">
    <property type="nucleotide sequence ID" value="NZ_JAJCVJ010000001.1"/>
</dbReference>
<keyword evidence="3" id="KW-1185">Reference proteome</keyword>
<reference evidence="2 3" key="1">
    <citation type="journal article" date="2019" name="Int. J. Syst. Evol. Microbiol.">
        <title>The Global Catalogue of Microorganisms (GCM) 10K type strain sequencing project: providing services to taxonomists for standard genome sequencing and annotation.</title>
        <authorList>
            <consortium name="The Broad Institute Genomics Platform"/>
            <consortium name="The Broad Institute Genome Sequencing Center for Infectious Disease"/>
            <person name="Wu L."/>
            <person name="Ma J."/>
        </authorList>
    </citation>
    <scope>NUCLEOTIDE SEQUENCE [LARGE SCALE GENOMIC DNA]</scope>
    <source>
        <strain evidence="2 3">CGMCC 1.12237</strain>
    </source>
</reference>
<feature type="transmembrane region" description="Helical" evidence="1">
    <location>
        <begin position="77"/>
        <end position="100"/>
    </location>
</feature>
<keyword evidence="1" id="KW-1133">Transmembrane helix</keyword>
<name>A0ABD5R8D0_9EURY</name>
<evidence type="ECO:0000256" key="1">
    <source>
        <dbReference type="SAM" id="Phobius"/>
    </source>
</evidence>
<dbReference type="Proteomes" id="UP001596201">
    <property type="component" value="Unassembled WGS sequence"/>
</dbReference>
<protein>
    <submittedName>
        <fullName evidence="2">Uncharacterized protein</fullName>
    </submittedName>
</protein>
<comment type="caution">
    <text evidence="2">The sequence shown here is derived from an EMBL/GenBank/DDBJ whole genome shotgun (WGS) entry which is preliminary data.</text>
</comment>
<gene>
    <name evidence="2" type="ORF">ACFPJ5_04705</name>
</gene>
<sequence>MGKSDDPITDAVLGESTYDRLRALRFGVFKQAIHRKLAWQSYLLLSLAALLPIAAALPDSTRMQYLTGELALASPKLAVLGFAGALLLVLTGLGHAGVAVRRLAREPNISEFEAEQLLAAENVCSTLGLGTATLAVAITHAGFALGFGGASAVASYVDVMGADPFAASNLPLSLGTIMVVSLLGAVVLQLLSAFVFVESLSNKYASVDW</sequence>
<keyword evidence="1" id="KW-0812">Transmembrane</keyword>
<evidence type="ECO:0000313" key="3">
    <source>
        <dbReference type="Proteomes" id="UP001596201"/>
    </source>
</evidence>